<dbReference type="EC" id="2.1.1.-" evidence="3"/>
<dbReference type="InterPro" id="IPR001091">
    <property type="entry name" value="RM_Methyltransferase"/>
</dbReference>
<dbReference type="AlphaFoldDB" id="A0A370XBU4"/>
<evidence type="ECO:0000256" key="2">
    <source>
        <dbReference type="ARBA" id="ARBA00022679"/>
    </source>
</evidence>
<feature type="region of interest" description="Disordered" evidence="4">
    <location>
        <begin position="1"/>
        <end position="55"/>
    </location>
</feature>
<dbReference type="SUPFAM" id="SSF53335">
    <property type="entry name" value="S-adenosyl-L-methionine-dependent methyltransferases"/>
    <property type="match status" value="1"/>
</dbReference>
<dbReference type="InterPro" id="IPR002941">
    <property type="entry name" value="DNA_methylase_N4/N6"/>
</dbReference>
<gene>
    <name evidence="6" type="ORF">DWU99_01100</name>
</gene>
<keyword evidence="1 6" id="KW-0489">Methyltransferase</keyword>
<proteinExistence type="inferred from homology"/>
<dbReference type="GO" id="GO:0003677">
    <property type="term" value="F:DNA binding"/>
    <property type="evidence" value="ECO:0007669"/>
    <property type="project" value="InterPro"/>
</dbReference>
<evidence type="ECO:0000256" key="4">
    <source>
        <dbReference type="SAM" id="MobiDB-lite"/>
    </source>
</evidence>
<dbReference type="EMBL" id="QRBF01000001">
    <property type="protein sequence ID" value="RDS85904.1"/>
    <property type="molecule type" value="Genomic_DNA"/>
</dbReference>
<accession>A0A370XBU4</accession>
<evidence type="ECO:0000313" key="7">
    <source>
        <dbReference type="Proteomes" id="UP000255334"/>
    </source>
</evidence>
<comment type="similarity">
    <text evidence="3">Belongs to the N(4)/N(6)-methyltransferase family.</text>
</comment>
<evidence type="ECO:0000259" key="5">
    <source>
        <dbReference type="Pfam" id="PF01555"/>
    </source>
</evidence>
<keyword evidence="7" id="KW-1185">Reference proteome</keyword>
<reference evidence="6 7" key="1">
    <citation type="submission" date="2018-07" db="EMBL/GenBank/DDBJ databases">
        <title>Dyella monticola sp. nov. and Dyella psychrodurans sp. nov. isolated from monsoon evergreen broad-leaved forest soil of Dinghu Mountain, China.</title>
        <authorList>
            <person name="Gao Z."/>
            <person name="Qiu L."/>
        </authorList>
    </citation>
    <scope>NUCLEOTIDE SEQUENCE [LARGE SCALE GENOMIC DNA]</scope>
    <source>
        <strain evidence="6 7">4MSK11</strain>
    </source>
</reference>
<dbReference type="RefSeq" id="WP_115476155.1">
    <property type="nucleotide sequence ID" value="NZ_QRBF01000001.1"/>
</dbReference>
<dbReference type="Proteomes" id="UP000255334">
    <property type="component" value="Unassembled WGS sequence"/>
</dbReference>
<dbReference type="OrthoDB" id="9816043at2"/>
<dbReference type="Gene3D" id="3.40.50.150">
    <property type="entry name" value="Vaccinia Virus protein VP39"/>
    <property type="match status" value="1"/>
</dbReference>
<feature type="compositionally biased region" description="Polar residues" evidence="4">
    <location>
        <begin position="1"/>
        <end position="14"/>
    </location>
</feature>
<protein>
    <recommendedName>
        <fullName evidence="3">Methyltransferase</fullName>
        <ecNumber evidence="3">2.1.1.-</ecNumber>
    </recommendedName>
</protein>
<feature type="domain" description="DNA methylase N-4/N-6" evidence="5">
    <location>
        <begin position="121"/>
        <end position="274"/>
    </location>
</feature>
<dbReference type="PRINTS" id="PR00508">
    <property type="entry name" value="S21N4MTFRASE"/>
</dbReference>
<keyword evidence="2 6" id="KW-0808">Transferase</keyword>
<evidence type="ECO:0000256" key="3">
    <source>
        <dbReference type="RuleBase" id="RU362026"/>
    </source>
</evidence>
<organism evidence="6 7">
    <name type="scientific">Dyella psychrodurans</name>
    <dbReference type="NCBI Taxonomy" id="1927960"/>
    <lineage>
        <taxon>Bacteria</taxon>
        <taxon>Pseudomonadati</taxon>
        <taxon>Pseudomonadota</taxon>
        <taxon>Gammaproteobacteria</taxon>
        <taxon>Lysobacterales</taxon>
        <taxon>Rhodanobacteraceae</taxon>
        <taxon>Dyella</taxon>
    </lineage>
</organism>
<dbReference type="InterPro" id="IPR029063">
    <property type="entry name" value="SAM-dependent_MTases_sf"/>
</dbReference>
<evidence type="ECO:0000256" key="1">
    <source>
        <dbReference type="ARBA" id="ARBA00022603"/>
    </source>
</evidence>
<dbReference type="Pfam" id="PF01555">
    <property type="entry name" value="N6_N4_Mtase"/>
    <property type="match status" value="1"/>
</dbReference>
<comment type="caution">
    <text evidence="6">The sequence shown here is derived from an EMBL/GenBank/DDBJ whole genome shotgun (WGS) entry which is preliminary data.</text>
</comment>
<dbReference type="GO" id="GO:0008170">
    <property type="term" value="F:N-methyltransferase activity"/>
    <property type="evidence" value="ECO:0007669"/>
    <property type="project" value="InterPro"/>
</dbReference>
<dbReference type="GO" id="GO:0032259">
    <property type="term" value="P:methylation"/>
    <property type="evidence" value="ECO:0007669"/>
    <property type="project" value="UniProtKB-KW"/>
</dbReference>
<evidence type="ECO:0000313" key="6">
    <source>
        <dbReference type="EMBL" id="RDS85904.1"/>
    </source>
</evidence>
<name>A0A370XBU4_9GAMM</name>
<sequence length="275" mass="30575">MTTTQRQTGSQTVRPTRVVPTAQQRRLARLPAHAVPHVRRQRRTTPHERAPSPSDRAAAAAVAAGYAIDARQKADGLALLQALPTDSAPLVFFDPQYRSVLDHLSLGNEDARNPRRAALPSLTDDQIRAFVSEIERVLTPSGHLMLWVDKFLLCTGVPRLTEHTDLRCVDMVTWNKMRMGMGHRTRRHTEHLVVFQKTPVRAKGVWTNHSIPDVWHEQVERGGHTHSKPIRLQQALIQATTRMGDLVVDPCAGGFSVLEAAEGTGRRFLGADLNG</sequence>